<dbReference type="InterPro" id="IPR025836">
    <property type="entry name" value="Zn_knuckle_CX2CX4HX4C"/>
</dbReference>
<feature type="domain" description="CCHC-type" evidence="2">
    <location>
        <begin position="202"/>
        <end position="217"/>
    </location>
</feature>
<keyword evidence="4" id="KW-1185">Reference proteome</keyword>
<name>A0ABR0XIJ7_REHGL</name>
<dbReference type="PANTHER" id="PTHR31286">
    <property type="entry name" value="GLYCINE-RICH CELL WALL STRUCTURAL PROTEIN 1.8-LIKE"/>
    <property type="match status" value="1"/>
</dbReference>
<gene>
    <name evidence="3" type="ORF">DH2020_006105</name>
</gene>
<protein>
    <recommendedName>
        <fullName evidence="2">CCHC-type domain-containing protein</fullName>
    </recommendedName>
</protein>
<evidence type="ECO:0000313" key="4">
    <source>
        <dbReference type="Proteomes" id="UP001318860"/>
    </source>
</evidence>
<dbReference type="Proteomes" id="UP001318860">
    <property type="component" value="Unassembled WGS sequence"/>
</dbReference>
<evidence type="ECO:0000313" key="3">
    <source>
        <dbReference type="EMBL" id="KAK6158791.1"/>
    </source>
</evidence>
<dbReference type="InterPro" id="IPR040256">
    <property type="entry name" value="At4g02000-like"/>
</dbReference>
<keyword evidence="1" id="KW-0863">Zinc-finger</keyword>
<dbReference type="EMBL" id="JABTTQ020000004">
    <property type="protein sequence ID" value="KAK6158791.1"/>
    <property type="molecule type" value="Genomic_DNA"/>
</dbReference>
<sequence length="245" mass="28156">MEPAGVENPTDEVGSIIDLDELITSTTNKNKLSFCLVGKLYLDKPWKPFYLIEVMKKSWRPKGQVEGREWGKGLILFRFENEEDRNWVIHNQPWHYENGLFAVRKIREDEQPSEVNVNHATIWTRVDDVPAACMNSTYATLLANQIGQLEILDNSTEGLFGKFLRFKVQVDLTKPLVRGITVKLKGKLCVLPLKYESLPTYCFCCGTIGHFFRNCSEFDKNDCQDTSDMRYGPWLKASPFKCTTS</sequence>
<comment type="caution">
    <text evidence="3">The sequence shown here is derived from an EMBL/GenBank/DDBJ whole genome shotgun (WGS) entry which is preliminary data.</text>
</comment>
<dbReference type="Pfam" id="PF14111">
    <property type="entry name" value="DUF4283"/>
    <property type="match status" value="1"/>
</dbReference>
<evidence type="ECO:0000256" key="1">
    <source>
        <dbReference type="PROSITE-ProRule" id="PRU00047"/>
    </source>
</evidence>
<proteinExistence type="predicted"/>
<dbReference type="Pfam" id="PF14392">
    <property type="entry name" value="zf-CCHC_4"/>
    <property type="match status" value="1"/>
</dbReference>
<organism evidence="3 4">
    <name type="scientific">Rehmannia glutinosa</name>
    <name type="common">Chinese foxglove</name>
    <dbReference type="NCBI Taxonomy" id="99300"/>
    <lineage>
        <taxon>Eukaryota</taxon>
        <taxon>Viridiplantae</taxon>
        <taxon>Streptophyta</taxon>
        <taxon>Embryophyta</taxon>
        <taxon>Tracheophyta</taxon>
        <taxon>Spermatophyta</taxon>
        <taxon>Magnoliopsida</taxon>
        <taxon>eudicotyledons</taxon>
        <taxon>Gunneridae</taxon>
        <taxon>Pentapetalae</taxon>
        <taxon>asterids</taxon>
        <taxon>lamiids</taxon>
        <taxon>Lamiales</taxon>
        <taxon>Orobanchaceae</taxon>
        <taxon>Rehmannieae</taxon>
        <taxon>Rehmannia</taxon>
    </lineage>
</organism>
<evidence type="ECO:0000259" key="2">
    <source>
        <dbReference type="PROSITE" id="PS50158"/>
    </source>
</evidence>
<dbReference type="InterPro" id="IPR001878">
    <property type="entry name" value="Znf_CCHC"/>
</dbReference>
<keyword evidence="1" id="KW-0479">Metal-binding</keyword>
<keyword evidence="1" id="KW-0862">Zinc</keyword>
<reference evidence="3 4" key="1">
    <citation type="journal article" date="2021" name="Comput. Struct. Biotechnol. J.">
        <title>De novo genome assembly of the potent medicinal plant Rehmannia glutinosa using nanopore technology.</title>
        <authorList>
            <person name="Ma L."/>
            <person name="Dong C."/>
            <person name="Song C."/>
            <person name="Wang X."/>
            <person name="Zheng X."/>
            <person name="Niu Y."/>
            <person name="Chen S."/>
            <person name="Feng W."/>
        </authorList>
    </citation>
    <scope>NUCLEOTIDE SEQUENCE [LARGE SCALE GENOMIC DNA]</scope>
    <source>
        <strain evidence="3">DH-2019</strain>
    </source>
</reference>
<dbReference type="InterPro" id="IPR025558">
    <property type="entry name" value="DUF4283"/>
</dbReference>
<dbReference type="PROSITE" id="PS50158">
    <property type="entry name" value="ZF_CCHC"/>
    <property type="match status" value="1"/>
</dbReference>
<accession>A0ABR0XIJ7</accession>
<dbReference type="PANTHER" id="PTHR31286:SF167">
    <property type="entry name" value="OS09G0268800 PROTEIN"/>
    <property type="match status" value="1"/>
</dbReference>